<dbReference type="Pfam" id="PF00665">
    <property type="entry name" value="rve"/>
    <property type="match status" value="1"/>
</dbReference>
<keyword evidence="4" id="KW-0238">DNA-binding</keyword>
<dbReference type="Pfam" id="PF13936">
    <property type="entry name" value="HTH_38"/>
    <property type="match status" value="1"/>
</dbReference>
<keyword evidence="3" id="KW-0815">Transposition</keyword>
<comment type="similarity">
    <text evidence="2">Belongs to the transposase IS30 family.</text>
</comment>
<dbReference type="InterPro" id="IPR012337">
    <property type="entry name" value="RNaseH-like_sf"/>
</dbReference>
<dbReference type="AlphaFoldDB" id="Q478P5"/>
<dbReference type="InterPro" id="IPR036397">
    <property type="entry name" value="RNaseH_sf"/>
</dbReference>
<comment type="function">
    <text evidence="1">Required for the transposition of the insertion element.</text>
</comment>
<keyword evidence="5" id="KW-0233">DNA recombination</keyword>
<proteinExistence type="inferred from homology"/>
<dbReference type="Gene3D" id="3.30.420.10">
    <property type="entry name" value="Ribonuclease H-like superfamily/Ribonuclease H"/>
    <property type="match status" value="1"/>
</dbReference>
<dbReference type="InterPro" id="IPR001584">
    <property type="entry name" value="Integrase_cat-core"/>
</dbReference>
<gene>
    <name evidence="7" type="ordered locus">Daro_1433</name>
    <name evidence="8" type="ordered locus">Daro_3959</name>
</gene>
<evidence type="ECO:0000256" key="3">
    <source>
        <dbReference type="ARBA" id="ARBA00022578"/>
    </source>
</evidence>
<dbReference type="GO" id="GO:0005829">
    <property type="term" value="C:cytosol"/>
    <property type="evidence" value="ECO:0007669"/>
    <property type="project" value="TreeGrafter"/>
</dbReference>
<evidence type="ECO:0000259" key="6">
    <source>
        <dbReference type="PROSITE" id="PS50994"/>
    </source>
</evidence>
<dbReference type="SUPFAM" id="SSF53098">
    <property type="entry name" value="Ribonuclease H-like"/>
    <property type="match status" value="1"/>
</dbReference>
<name>Q478P5_DECAR</name>
<dbReference type="PANTHER" id="PTHR10948">
    <property type="entry name" value="TRANSPOSASE"/>
    <property type="match status" value="1"/>
</dbReference>
<dbReference type="GO" id="GO:0004803">
    <property type="term" value="F:transposase activity"/>
    <property type="evidence" value="ECO:0007669"/>
    <property type="project" value="InterPro"/>
</dbReference>
<accession>Q478P5</accession>
<dbReference type="PANTHER" id="PTHR10948:SF23">
    <property type="entry name" value="TRANSPOSASE INSI FOR INSERTION SEQUENCE ELEMENT IS30A-RELATED"/>
    <property type="match status" value="1"/>
</dbReference>
<dbReference type="HOGENOM" id="CLU_035706_0_0_4"/>
<dbReference type="InterPro" id="IPR001598">
    <property type="entry name" value="Transposase_IS30_CS"/>
</dbReference>
<dbReference type="PROSITE" id="PS50994">
    <property type="entry name" value="INTEGRASE"/>
    <property type="match status" value="1"/>
</dbReference>
<dbReference type="GO" id="GO:0003677">
    <property type="term" value="F:DNA binding"/>
    <property type="evidence" value="ECO:0007669"/>
    <property type="project" value="UniProtKB-KW"/>
</dbReference>
<evidence type="ECO:0000256" key="2">
    <source>
        <dbReference type="ARBA" id="ARBA00006363"/>
    </source>
</evidence>
<organism evidence="8">
    <name type="scientific">Dechloromonas aromatica (strain RCB)</name>
    <dbReference type="NCBI Taxonomy" id="159087"/>
    <lineage>
        <taxon>Bacteria</taxon>
        <taxon>Pseudomonadati</taxon>
        <taxon>Pseudomonadota</taxon>
        <taxon>Betaproteobacteria</taxon>
        <taxon>Rhodocyclales</taxon>
        <taxon>Azonexaceae</taxon>
        <taxon>Dechloromonas</taxon>
    </lineage>
</organism>
<dbReference type="STRING" id="159087.Daro_1433"/>
<dbReference type="eggNOG" id="COG2826">
    <property type="taxonomic scope" value="Bacteria"/>
</dbReference>
<feature type="domain" description="Integrase catalytic" evidence="6">
    <location>
        <begin position="221"/>
        <end position="382"/>
    </location>
</feature>
<dbReference type="InterPro" id="IPR051917">
    <property type="entry name" value="Transposase-Integrase"/>
</dbReference>
<dbReference type="GO" id="GO:0015074">
    <property type="term" value="P:DNA integration"/>
    <property type="evidence" value="ECO:0007669"/>
    <property type="project" value="InterPro"/>
</dbReference>
<protein>
    <submittedName>
        <fullName evidence="8">Integrase, catalytic region</fullName>
    </submittedName>
</protein>
<evidence type="ECO:0000256" key="4">
    <source>
        <dbReference type="ARBA" id="ARBA00023125"/>
    </source>
</evidence>
<reference evidence="8" key="1">
    <citation type="submission" date="2005-08" db="EMBL/GenBank/DDBJ databases">
        <title>Complete sequence of Dechloromonas aromatica RCB.</title>
        <authorList>
            <person name="Salinero K.K."/>
            <person name="Copeland A."/>
            <person name="Lucas S."/>
            <person name="Lapidus A."/>
            <person name="Barry K."/>
            <person name="Detter J.C."/>
            <person name="Glavina T."/>
            <person name="Hammon N."/>
            <person name="Israni S."/>
            <person name="Pitluck S."/>
            <person name="Di Bartolo G."/>
            <person name="Trong S."/>
            <person name="Schmutz J."/>
            <person name="Larimer F."/>
            <person name="Land M."/>
            <person name="Ivanova N."/>
            <person name="Richardson P."/>
        </authorList>
    </citation>
    <scope>NUCLEOTIDE SEQUENCE</scope>
    <source>
        <strain evidence="8">RCB</strain>
    </source>
</reference>
<evidence type="ECO:0000313" key="8">
    <source>
        <dbReference type="EMBL" id="AAZ48686.1"/>
    </source>
</evidence>
<dbReference type="KEGG" id="dar:Daro_3959"/>
<dbReference type="GO" id="GO:0006313">
    <property type="term" value="P:DNA transposition"/>
    <property type="evidence" value="ECO:0007669"/>
    <property type="project" value="InterPro"/>
</dbReference>
<evidence type="ECO:0000256" key="5">
    <source>
        <dbReference type="ARBA" id="ARBA00023172"/>
    </source>
</evidence>
<evidence type="ECO:0000313" key="7">
    <source>
        <dbReference type="EMBL" id="AAZ46182.1"/>
    </source>
</evidence>
<dbReference type="KEGG" id="dar:Daro_1433"/>
<dbReference type="InterPro" id="IPR053392">
    <property type="entry name" value="Transposase_IS30-like"/>
</dbReference>
<dbReference type="NCBIfam" id="NF033563">
    <property type="entry name" value="transpos_IS30"/>
    <property type="match status" value="1"/>
</dbReference>
<dbReference type="InterPro" id="IPR025246">
    <property type="entry name" value="IS30-like_HTH"/>
</dbReference>
<dbReference type="EMBL" id="CP000089">
    <property type="protein sequence ID" value="AAZ48686.1"/>
    <property type="molecule type" value="Genomic_DNA"/>
</dbReference>
<sequence>MKQRPRIYYTDSQKALMWERWRKGDSLQKIAQLFDRNHSSVQGVLAETGGIPPAPRCRSKRSLTLAEREEISRGLVAGLSIRVLAAQLGRAPSTVSREVKRNGGRECYRATQADQATWTRALRPKPCKLTENPGLAHIVANKLQSLWSPEQIAGWLKRTNPDNASNQVSHETIYRTLYIQTRGALKKELLAYLRRTRAMRRSRHHTQKTADHGRIVDAVSISERPATADDRAVPGHWEGDLLCGSKNSQIATLVERQSRYLMLVKLSGKDTGTVTNALIKNARKLPQDLYKSLTWDRGKEMAGHKRFTLATDIQVYFCDPHHPWQRGTNENTNGLLRQYFPKGIDLSPYSQAKLSAIARKLNERPRKTLNYETPAQRFYQTVASTG</sequence>
<dbReference type="EMBL" id="CP000089">
    <property type="protein sequence ID" value="AAZ46182.1"/>
    <property type="molecule type" value="Genomic_DNA"/>
</dbReference>
<evidence type="ECO:0000256" key="1">
    <source>
        <dbReference type="ARBA" id="ARBA00002190"/>
    </source>
</evidence>
<dbReference type="OrthoDB" id="9803231at2"/>
<dbReference type="PROSITE" id="PS01043">
    <property type="entry name" value="TRANSPOSASE_IS30"/>
    <property type="match status" value="1"/>
</dbReference>